<feature type="region of interest" description="Disordered" evidence="1">
    <location>
        <begin position="90"/>
        <end position="110"/>
    </location>
</feature>
<dbReference type="AlphaFoldDB" id="A0A938YI75"/>
<evidence type="ECO:0000313" key="3">
    <source>
        <dbReference type="Proteomes" id="UP000663792"/>
    </source>
</evidence>
<dbReference type="Gene3D" id="3.40.50.150">
    <property type="entry name" value="Vaccinia Virus protein VP39"/>
    <property type="match status" value="1"/>
</dbReference>
<dbReference type="InterPro" id="IPR029063">
    <property type="entry name" value="SAM-dependent_MTases_sf"/>
</dbReference>
<accession>A0A938YI75</accession>
<evidence type="ECO:0000313" key="2">
    <source>
        <dbReference type="EMBL" id="MBM9468303.1"/>
    </source>
</evidence>
<name>A0A938YI75_9ACTN</name>
<comment type="caution">
    <text evidence="2">The sequence shown here is derived from an EMBL/GenBank/DDBJ whole genome shotgun (WGS) entry which is preliminary data.</text>
</comment>
<dbReference type="EMBL" id="JAERWK010000016">
    <property type="protein sequence ID" value="MBM9468303.1"/>
    <property type="molecule type" value="Genomic_DNA"/>
</dbReference>
<evidence type="ECO:0008006" key="4">
    <source>
        <dbReference type="Google" id="ProtNLM"/>
    </source>
</evidence>
<proteinExistence type="predicted"/>
<dbReference type="Proteomes" id="UP000663792">
    <property type="component" value="Unassembled WGS sequence"/>
</dbReference>
<keyword evidence="3" id="KW-1185">Reference proteome</keyword>
<protein>
    <recommendedName>
        <fullName evidence="4">Class I SAM-dependent methyltransferase</fullName>
    </recommendedName>
</protein>
<evidence type="ECO:0000256" key="1">
    <source>
        <dbReference type="SAM" id="MobiDB-lite"/>
    </source>
</evidence>
<sequence>MIALPGNVLVFQAPGTERAVLARLTAVLAAGGRLVAGFATDREYRLDDFDRDAAAAGLTLEHRFATWHLDPWPDDPGPIPGWAVSVLRRTPPADVQDGTGPGTDGAAVTA</sequence>
<organism evidence="2 3">
    <name type="scientific">Nakamurella leprariae</name>
    <dbReference type="NCBI Taxonomy" id="2803911"/>
    <lineage>
        <taxon>Bacteria</taxon>
        <taxon>Bacillati</taxon>
        <taxon>Actinomycetota</taxon>
        <taxon>Actinomycetes</taxon>
        <taxon>Nakamurellales</taxon>
        <taxon>Nakamurellaceae</taxon>
        <taxon>Nakamurella</taxon>
    </lineage>
</organism>
<reference evidence="2" key="1">
    <citation type="submission" date="2021-01" db="EMBL/GenBank/DDBJ databases">
        <title>YIM 132084 draft genome.</title>
        <authorList>
            <person name="An D."/>
        </authorList>
    </citation>
    <scope>NUCLEOTIDE SEQUENCE</scope>
    <source>
        <strain evidence="2">YIM 132084</strain>
    </source>
</reference>
<gene>
    <name evidence="2" type="ORF">JL106_13540</name>
</gene>